<dbReference type="AlphaFoldDB" id="A0A9P6W458"/>
<feature type="region of interest" description="Disordered" evidence="1">
    <location>
        <begin position="111"/>
        <end position="134"/>
    </location>
</feature>
<proteinExistence type="predicted"/>
<evidence type="ECO:0000313" key="2">
    <source>
        <dbReference type="EMBL" id="KAG0662123.1"/>
    </source>
</evidence>
<protein>
    <submittedName>
        <fullName evidence="2">Uncharacterized protein</fullName>
    </submittedName>
</protein>
<sequence length="252" mass="27515">MGQTQPESPPIRPSAAAASAQYQRRRQKATDAFIVARWLPTLPYLEEWEPFDLAQLTPAAAVVVVEPAEREREREPTITRPQRRRRPSLLRCFSHSATSVPVLAPVGPADHVLPADAPPSYDSLSRQPSRESNSLALQRTRLEVPDEQTVAACLSASTVIEDDLAAAASSDSRPRRVHRAASAASADSGYASLYPARSRTETIARESGSSPERAGSEPQAEHEAKRRFWSFCKKKEVHREAASGAGARIEGT</sequence>
<accession>A0A9P6W458</accession>
<dbReference type="EMBL" id="PUHQ01000029">
    <property type="protein sequence ID" value="KAG0662123.1"/>
    <property type="molecule type" value="Genomic_DNA"/>
</dbReference>
<gene>
    <name evidence="2" type="ORF">C6P46_003516</name>
</gene>
<comment type="caution">
    <text evidence="2">The sequence shown here is derived from an EMBL/GenBank/DDBJ whole genome shotgun (WGS) entry which is preliminary data.</text>
</comment>
<feature type="compositionally biased region" description="Low complexity" evidence="1">
    <location>
        <begin position="180"/>
        <end position="192"/>
    </location>
</feature>
<keyword evidence="3" id="KW-1185">Reference proteome</keyword>
<evidence type="ECO:0000313" key="3">
    <source>
        <dbReference type="Proteomes" id="UP000777482"/>
    </source>
</evidence>
<feature type="region of interest" description="Disordered" evidence="1">
    <location>
        <begin position="169"/>
        <end position="225"/>
    </location>
</feature>
<feature type="region of interest" description="Disordered" evidence="1">
    <location>
        <begin position="67"/>
        <end position="86"/>
    </location>
</feature>
<evidence type="ECO:0000256" key="1">
    <source>
        <dbReference type="SAM" id="MobiDB-lite"/>
    </source>
</evidence>
<feature type="compositionally biased region" description="Polar residues" evidence="1">
    <location>
        <begin position="122"/>
        <end position="134"/>
    </location>
</feature>
<feature type="compositionally biased region" description="Low complexity" evidence="1">
    <location>
        <begin position="13"/>
        <end position="22"/>
    </location>
</feature>
<name>A0A9P6W458_RHOMI</name>
<dbReference type="Proteomes" id="UP000777482">
    <property type="component" value="Unassembled WGS sequence"/>
</dbReference>
<feature type="compositionally biased region" description="Basic and acidic residues" evidence="1">
    <location>
        <begin position="67"/>
        <end position="77"/>
    </location>
</feature>
<organism evidence="2 3">
    <name type="scientific">Rhodotorula mucilaginosa</name>
    <name type="common">Yeast</name>
    <name type="synonym">Rhodotorula rubra</name>
    <dbReference type="NCBI Taxonomy" id="5537"/>
    <lineage>
        <taxon>Eukaryota</taxon>
        <taxon>Fungi</taxon>
        <taxon>Dikarya</taxon>
        <taxon>Basidiomycota</taxon>
        <taxon>Pucciniomycotina</taxon>
        <taxon>Microbotryomycetes</taxon>
        <taxon>Sporidiobolales</taxon>
        <taxon>Sporidiobolaceae</taxon>
        <taxon>Rhodotorula</taxon>
    </lineage>
</organism>
<reference evidence="2 3" key="1">
    <citation type="submission" date="2020-11" db="EMBL/GenBank/DDBJ databases">
        <title>Kefir isolates.</title>
        <authorList>
            <person name="Marcisauskas S."/>
            <person name="Kim Y."/>
            <person name="Blasche S."/>
        </authorList>
    </citation>
    <scope>NUCLEOTIDE SEQUENCE [LARGE SCALE GENOMIC DNA]</scope>
    <source>
        <strain evidence="2 3">KR</strain>
    </source>
</reference>
<dbReference type="OrthoDB" id="10607993at2759"/>
<feature type="region of interest" description="Disordered" evidence="1">
    <location>
        <begin position="1"/>
        <end position="23"/>
    </location>
</feature>